<evidence type="ECO:0000259" key="1">
    <source>
        <dbReference type="Pfam" id="PF09743"/>
    </source>
</evidence>
<feature type="domain" description="E3 UFM1-protein ligase 1-like N-terminal" evidence="1">
    <location>
        <begin position="2"/>
        <end position="209"/>
    </location>
</feature>
<dbReference type="Proteomes" id="UP000646827">
    <property type="component" value="Unassembled WGS sequence"/>
</dbReference>
<dbReference type="InterPro" id="IPR056761">
    <property type="entry name" value="Ufl1-like_C"/>
</dbReference>
<dbReference type="Pfam" id="PF09743">
    <property type="entry name" value="E3_UFM1_ligase"/>
    <property type="match status" value="1"/>
</dbReference>
<comment type="caution">
    <text evidence="3">The sequence shown here is derived from an EMBL/GenBank/DDBJ whole genome shotgun (WGS) entry which is preliminary data.</text>
</comment>
<dbReference type="PANTHER" id="PTHR31057:SF0">
    <property type="entry name" value="E3 UFM1-PROTEIN LIGASE 1"/>
    <property type="match status" value="1"/>
</dbReference>
<feature type="domain" description="E3 UFM1-protein ligase-like C-terminal" evidence="2">
    <location>
        <begin position="539"/>
        <end position="610"/>
    </location>
</feature>
<evidence type="ECO:0000259" key="2">
    <source>
        <dbReference type="Pfam" id="PF25041"/>
    </source>
</evidence>
<dbReference type="OrthoDB" id="10258297at2759"/>
<dbReference type="GO" id="GO:0034976">
    <property type="term" value="P:response to endoplasmic reticulum stress"/>
    <property type="evidence" value="ECO:0007669"/>
    <property type="project" value="TreeGrafter"/>
</dbReference>
<protein>
    <submittedName>
        <fullName evidence="3">Uncharacterized protein</fullName>
    </submittedName>
</protein>
<dbReference type="Pfam" id="PF25041">
    <property type="entry name" value="UFL1_C"/>
    <property type="match status" value="1"/>
</dbReference>
<dbReference type="GO" id="GO:1990592">
    <property type="term" value="P:protein K69-linked ufmylation"/>
    <property type="evidence" value="ECO:0007669"/>
    <property type="project" value="TreeGrafter"/>
</dbReference>
<keyword evidence="4" id="KW-1185">Reference proteome</keyword>
<accession>A0A8H7SCG3</accession>
<proteinExistence type="predicted"/>
<dbReference type="EMBL" id="JAEPRB010000004">
    <property type="protein sequence ID" value="KAG2227774.1"/>
    <property type="molecule type" value="Genomic_DNA"/>
</dbReference>
<sequence>MTILEIARELNVDQKDILDAWSVLAPQQNWTITDDLLLSSAYIDTIPNELRSQIDQAKGHLSIISLAQYLRLPYIFLSKQLDQIVVKENYIRLSQLPDIIMTSNYFERVKTSILESLQKATEPLSMFKLQRNTDSLESQETLFYVLLETIIRSNELKGTFRGRREKSIYVPHSYRDRQISLITSLLEASGYIEYVTVEHHYGYNNPKDLLLRQNNDLQLLDTCAITPSLLEKLQDKIENVSTTGYYIDMSEHVPFVFTATDTASLLDIAVARIPKKQRPSILGSRFVTTAEYLKSIVSTAQSYLDRRALQEIQNEKKLHSGKGKKKLSDEKSTTKLTDEEIKDYLVKEQNLNNDFATFAVPVIRRSMQQAFTKALQTVYIAPTTLNNGLSEPILRERDILRDLRRKIYFTRQAVLLFDDDSARKSLEKYIVRQLGLQFLFHIAILNYLENGENPGEDIINTTLEEVMKEKLTKFSNDQNDHYGITELIPTVLNGKKADDLISFLKDTPPDFLGLDSLDENAQKYVVLYFTKDTCNSVTKALTNQLENTPVSTVTAPLILHLTSILCFQALYHLPLYVSGKYVPHIIKQVSVNLNSNDNQIISNAHTMIMSSRKDSSLFDPNVLQNVYDLGLKIK</sequence>
<evidence type="ECO:0000313" key="4">
    <source>
        <dbReference type="Proteomes" id="UP000646827"/>
    </source>
</evidence>
<dbReference type="PANTHER" id="PTHR31057">
    <property type="entry name" value="E3 UFM1-PROTEIN LIGASE 1"/>
    <property type="match status" value="1"/>
</dbReference>
<dbReference type="InterPro" id="IPR056579">
    <property type="entry name" value="Ufl1_N"/>
</dbReference>
<dbReference type="GO" id="GO:0005789">
    <property type="term" value="C:endoplasmic reticulum membrane"/>
    <property type="evidence" value="ECO:0007669"/>
    <property type="project" value="TreeGrafter"/>
</dbReference>
<name>A0A8H7SCG3_9FUNG</name>
<dbReference type="AlphaFoldDB" id="A0A8H7SCG3"/>
<dbReference type="GO" id="GO:0061666">
    <property type="term" value="F:UFM1 ligase activity"/>
    <property type="evidence" value="ECO:0007669"/>
    <property type="project" value="InterPro"/>
</dbReference>
<dbReference type="InterPro" id="IPR018611">
    <property type="entry name" value="Ufl1"/>
</dbReference>
<gene>
    <name evidence="3" type="ORF">INT45_002012</name>
</gene>
<evidence type="ECO:0000313" key="3">
    <source>
        <dbReference type="EMBL" id="KAG2227774.1"/>
    </source>
</evidence>
<organism evidence="3 4">
    <name type="scientific">Circinella minor</name>
    <dbReference type="NCBI Taxonomy" id="1195481"/>
    <lineage>
        <taxon>Eukaryota</taxon>
        <taxon>Fungi</taxon>
        <taxon>Fungi incertae sedis</taxon>
        <taxon>Mucoromycota</taxon>
        <taxon>Mucoromycotina</taxon>
        <taxon>Mucoromycetes</taxon>
        <taxon>Mucorales</taxon>
        <taxon>Lichtheimiaceae</taxon>
        <taxon>Circinella</taxon>
    </lineage>
</organism>
<dbReference type="GO" id="GO:0032434">
    <property type="term" value="P:regulation of proteasomal ubiquitin-dependent protein catabolic process"/>
    <property type="evidence" value="ECO:0007669"/>
    <property type="project" value="TreeGrafter"/>
</dbReference>
<reference evidence="3 4" key="1">
    <citation type="submission" date="2020-12" db="EMBL/GenBank/DDBJ databases">
        <title>Metabolic potential, ecology and presence of endohyphal bacteria is reflected in genomic diversity of Mucoromycotina.</title>
        <authorList>
            <person name="Muszewska A."/>
            <person name="Okrasinska A."/>
            <person name="Steczkiewicz K."/>
            <person name="Drgas O."/>
            <person name="Orlowska M."/>
            <person name="Perlinska-Lenart U."/>
            <person name="Aleksandrzak-Piekarczyk T."/>
            <person name="Szatraj K."/>
            <person name="Zielenkiewicz U."/>
            <person name="Pilsyk S."/>
            <person name="Malc E."/>
            <person name="Mieczkowski P."/>
            <person name="Kruszewska J.S."/>
            <person name="Biernat P."/>
            <person name="Pawlowska J."/>
        </authorList>
    </citation>
    <scope>NUCLEOTIDE SEQUENCE [LARGE SCALE GENOMIC DNA]</scope>
    <source>
        <strain evidence="3 4">CBS 142.35</strain>
    </source>
</reference>